<evidence type="ECO:0000256" key="6">
    <source>
        <dbReference type="SAM" id="Phobius"/>
    </source>
</evidence>
<comment type="subcellular location">
    <subcellularLocation>
        <location evidence="1">Membrane</location>
        <topology evidence="1">Multi-pass membrane protein</topology>
    </subcellularLocation>
</comment>
<organism evidence="8 9">
    <name type="scientific">Saccharata proteae CBS 121410</name>
    <dbReference type="NCBI Taxonomy" id="1314787"/>
    <lineage>
        <taxon>Eukaryota</taxon>
        <taxon>Fungi</taxon>
        <taxon>Dikarya</taxon>
        <taxon>Ascomycota</taxon>
        <taxon>Pezizomycotina</taxon>
        <taxon>Dothideomycetes</taxon>
        <taxon>Dothideomycetes incertae sedis</taxon>
        <taxon>Botryosphaeriales</taxon>
        <taxon>Saccharataceae</taxon>
        <taxon>Saccharata</taxon>
    </lineage>
</organism>
<dbReference type="Proteomes" id="UP000799776">
    <property type="component" value="Unassembled WGS sequence"/>
</dbReference>
<dbReference type="AlphaFoldDB" id="A0A9P4HWS8"/>
<proteinExistence type="inferred from homology"/>
<feature type="transmembrane region" description="Helical" evidence="6">
    <location>
        <begin position="110"/>
        <end position="128"/>
    </location>
</feature>
<evidence type="ECO:0000256" key="2">
    <source>
        <dbReference type="ARBA" id="ARBA00022692"/>
    </source>
</evidence>
<feature type="transmembrane region" description="Helical" evidence="6">
    <location>
        <begin position="190"/>
        <end position="214"/>
    </location>
</feature>
<dbReference type="PANTHER" id="PTHR33048:SF156">
    <property type="entry name" value="INTEGRAL MEMBRANE PROTEIN"/>
    <property type="match status" value="1"/>
</dbReference>
<dbReference type="PANTHER" id="PTHR33048">
    <property type="entry name" value="PTH11-LIKE INTEGRAL MEMBRANE PROTEIN (AFU_ORTHOLOGUE AFUA_5G11245)"/>
    <property type="match status" value="1"/>
</dbReference>
<keyword evidence="9" id="KW-1185">Reference proteome</keyword>
<feature type="transmembrane region" description="Helical" evidence="6">
    <location>
        <begin position="61"/>
        <end position="90"/>
    </location>
</feature>
<keyword evidence="3 6" id="KW-1133">Transmembrane helix</keyword>
<reference evidence="8" key="1">
    <citation type="journal article" date="2020" name="Stud. Mycol.">
        <title>101 Dothideomycetes genomes: a test case for predicting lifestyles and emergence of pathogens.</title>
        <authorList>
            <person name="Haridas S."/>
            <person name="Albert R."/>
            <person name="Binder M."/>
            <person name="Bloem J."/>
            <person name="Labutti K."/>
            <person name="Salamov A."/>
            <person name="Andreopoulos B."/>
            <person name="Baker S."/>
            <person name="Barry K."/>
            <person name="Bills G."/>
            <person name="Bluhm B."/>
            <person name="Cannon C."/>
            <person name="Castanera R."/>
            <person name="Culley D."/>
            <person name="Daum C."/>
            <person name="Ezra D."/>
            <person name="Gonzalez J."/>
            <person name="Henrissat B."/>
            <person name="Kuo A."/>
            <person name="Liang C."/>
            <person name="Lipzen A."/>
            <person name="Lutzoni F."/>
            <person name="Magnuson J."/>
            <person name="Mondo S."/>
            <person name="Nolan M."/>
            <person name="Ohm R."/>
            <person name="Pangilinan J."/>
            <person name="Park H.-J."/>
            <person name="Ramirez L."/>
            <person name="Alfaro M."/>
            <person name="Sun H."/>
            <person name="Tritt A."/>
            <person name="Yoshinaga Y."/>
            <person name="Zwiers L.-H."/>
            <person name="Turgeon B."/>
            <person name="Goodwin S."/>
            <person name="Spatafora J."/>
            <person name="Crous P."/>
            <person name="Grigoriev I."/>
        </authorList>
    </citation>
    <scope>NUCLEOTIDE SEQUENCE</scope>
    <source>
        <strain evidence="8">CBS 121410</strain>
    </source>
</reference>
<evidence type="ECO:0000313" key="9">
    <source>
        <dbReference type="Proteomes" id="UP000799776"/>
    </source>
</evidence>
<comment type="similarity">
    <text evidence="5">Belongs to the SAT4 family.</text>
</comment>
<sequence>MTIDPVILANFGEPPDGVDLSESKVHCDNIVVVVILILAVLSVVLRMIARGVQKSGLEFDDYLILGGTAFVIPTVGLCIASGAHGCGTHIWSVNHKDLVTMFQLLYSYPWIYAACVTFTKFSIILFYFRIFGRAGRNYIFTIPCYLACFLNAIYPIIMWSVMGAACKPVSFYWNSYIGYTDGKCINVNQFFLALGITNMLNDVLILIIPIPQVWRLQLPTKKKISVVAILLLGGFVCVASCIRIYYLTIWDNAVDLTWAAGPVFIWSSIEPAMGILSACLPTLGPLFLWTKEKSFGSSGNNRYSQTPNLGSENQHWQRKSKIGANTSFNNSRYLRGDRSFSQEEDEIKLTNIVAGGHKDGDLTAISEDSFAIDGNVPEHVIVQTTRIERQVS</sequence>
<dbReference type="InterPro" id="IPR052337">
    <property type="entry name" value="SAT4-like"/>
</dbReference>
<feature type="transmembrane region" description="Helical" evidence="6">
    <location>
        <begin position="140"/>
        <end position="162"/>
    </location>
</feature>
<accession>A0A9P4HWS8</accession>
<evidence type="ECO:0000256" key="5">
    <source>
        <dbReference type="ARBA" id="ARBA00038359"/>
    </source>
</evidence>
<dbReference type="Pfam" id="PF20684">
    <property type="entry name" value="Fung_rhodopsin"/>
    <property type="match status" value="1"/>
</dbReference>
<evidence type="ECO:0000256" key="1">
    <source>
        <dbReference type="ARBA" id="ARBA00004141"/>
    </source>
</evidence>
<dbReference type="GO" id="GO:0016020">
    <property type="term" value="C:membrane"/>
    <property type="evidence" value="ECO:0007669"/>
    <property type="project" value="UniProtKB-SubCell"/>
</dbReference>
<dbReference type="OrthoDB" id="5429740at2759"/>
<feature type="transmembrane region" description="Helical" evidence="6">
    <location>
        <begin position="30"/>
        <end position="49"/>
    </location>
</feature>
<evidence type="ECO:0000256" key="4">
    <source>
        <dbReference type="ARBA" id="ARBA00023136"/>
    </source>
</evidence>
<dbReference type="InterPro" id="IPR049326">
    <property type="entry name" value="Rhodopsin_dom_fungi"/>
</dbReference>
<gene>
    <name evidence="8" type="ORF">K490DRAFT_73821</name>
</gene>
<protein>
    <recommendedName>
        <fullName evidence="7">Rhodopsin domain-containing protein</fullName>
    </recommendedName>
</protein>
<evidence type="ECO:0000256" key="3">
    <source>
        <dbReference type="ARBA" id="ARBA00022989"/>
    </source>
</evidence>
<evidence type="ECO:0000313" key="8">
    <source>
        <dbReference type="EMBL" id="KAF2087454.1"/>
    </source>
</evidence>
<feature type="transmembrane region" description="Helical" evidence="6">
    <location>
        <begin position="226"/>
        <end position="246"/>
    </location>
</feature>
<comment type="caution">
    <text evidence="8">The sequence shown here is derived from an EMBL/GenBank/DDBJ whole genome shotgun (WGS) entry which is preliminary data.</text>
</comment>
<name>A0A9P4HWS8_9PEZI</name>
<evidence type="ECO:0000259" key="7">
    <source>
        <dbReference type="Pfam" id="PF20684"/>
    </source>
</evidence>
<feature type="transmembrane region" description="Helical" evidence="6">
    <location>
        <begin position="266"/>
        <end position="289"/>
    </location>
</feature>
<dbReference type="EMBL" id="ML978720">
    <property type="protein sequence ID" value="KAF2087454.1"/>
    <property type="molecule type" value="Genomic_DNA"/>
</dbReference>
<keyword evidence="2 6" id="KW-0812">Transmembrane</keyword>
<feature type="domain" description="Rhodopsin" evidence="7">
    <location>
        <begin position="45"/>
        <end position="287"/>
    </location>
</feature>
<keyword evidence="4 6" id="KW-0472">Membrane</keyword>